<keyword evidence="1" id="KW-0472">Membrane</keyword>
<dbReference type="InterPro" id="IPR046878">
    <property type="entry name" value="Big_14"/>
</dbReference>
<keyword evidence="1" id="KW-0812">Transmembrane</keyword>
<feature type="transmembrane region" description="Helical" evidence="1">
    <location>
        <begin position="6"/>
        <end position="32"/>
    </location>
</feature>
<accession>A0A3E3J3F1</accession>
<proteinExistence type="predicted"/>
<evidence type="ECO:0000259" key="3">
    <source>
        <dbReference type="Pfam" id="PF16107"/>
    </source>
</evidence>
<evidence type="ECO:0000259" key="4">
    <source>
        <dbReference type="Pfam" id="PF20251"/>
    </source>
</evidence>
<dbReference type="EMBL" id="QVLU01000002">
    <property type="protein sequence ID" value="RGE73897.1"/>
    <property type="molecule type" value="Genomic_DNA"/>
</dbReference>
<feature type="domain" description="DUF4825" evidence="3">
    <location>
        <begin position="353"/>
        <end position="440"/>
    </location>
</feature>
<dbReference type="PANTHER" id="PTHR34978:SF3">
    <property type="entry name" value="SLR0241 PROTEIN"/>
    <property type="match status" value="1"/>
</dbReference>
<feature type="domain" description="Bacterial Ig-like" evidence="4">
    <location>
        <begin position="515"/>
        <end position="613"/>
    </location>
</feature>
<dbReference type="InterPro" id="IPR032250">
    <property type="entry name" value="DUF4825"/>
</dbReference>
<feature type="transmembrane region" description="Helical" evidence="1">
    <location>
        <begin position="298"/>
        <end position="317"/>
    </location>
</feature>
<dbReference type="Pfam" id="PF16107">
    <property type="entry name" value="DUF4825"/>
    <property type="match status" value="1"/>
</dbReference>
<dbReference type="PANTHER" id="PTHR34978">
    <property type="entry name" value="POSSIBLE SENSOR-TRANSDUCER PROTEIN BLAR"/>
    <property type="match status" value="1"/>
</dbReference>
<dbReference type="RefSeq" id="WP_025489824.1">
    <property type="nucleotide sequence ID" value="NZ_CALBAU010000455.1"/>
</dbReference>
<dbReference type="EMBL" id="QVLV01000002">
    <property type="protein sequence ID" value="RGE64120.1"/>
    <property type="molecule type" value="Genomic_DNA"/>
</dbReference>
<gene>
    <name evidence="6" type="ORF">DWY69_02050</name>
    <name evidence="5" type="ORF">DXC51_03335</name>
</gene>
<name>A0A3E3J3F1_9FIRM</name>
<sequence length="632" mass="71090">MEGLLHIFPTILNMTLSASCAGIVVLLLRALLKKVPAGYFYALWLMVFLRFLCPFSLESALSLIPVRQDTVTYKGMVSTSFQAYTSVVNSLAPDSAIRRATAAAGRSGIAPDRLLMGMFFTLWLLGMFIILAAALRTFLRLKKRTAQAVILVAKKKGQAPVYESAALETPFLLGFFHPVIYLPAGMSQEEQRHVISHENEHFSRRDYLVKPFCFLAALLHWFNPLVWLYFKLMTEDMERSCDDRVLRRMTAQERAGYAETLLQLGMKSSGIHLLAPMAFGESNTKKRIQHALGFRKPAGWLCAAALLLVAAAAVVLLTSPVRKEPGPEAVAETIPADEEALSADELAAYLSAGRTPYIGSPFQDQALFGRLPVPEKLVYEKMELQTSEEPYELRMIYRVKDGSQRPEDTGWIFSNAVLLFATIENAGKISYAIEEGNNTYYYQYERSSLEEVFGPLYEYSADRDKTRQLLAKLEAYASEKYPDGLYPAVIGQILNSNIDFMTKEEAELFPPVQPEEGILMETDRDTCTADDTRITLTISNFTGQTVYYDDEYRMLLKENGGYRELPMKENTAWLQVLRVIPAGGSAEETIDFSIMYEGTVPGEYLIQKVFTIEHENGENEDYILQAAVRVKE</sequence>
<dbReference type="GeneID" id="97985943"/>
<dbReference type="Pfam" id="PF20251">
    <property type="entry name" value="Big_14"/>
    <property type="match status" value="1"/>
</dbReference>
<evidence type="ECO:0000259" key="2">
    <source>
        <dbReference type="Pfam" id="PF05569"/>
    </source>
</evidence>
<comment type="caution">
    <text evidence="6">The sequence shown here is derived from an EMBL/GenBank/DDBJ whole genome shotgun (WGS) entry which is preliminary data.</text>
</comment>
<dbReference type="AlphaFoldDB" id="A0A3E3J3F1"/>
<evidence type="ECO:0000313" key="5">
    <source>
        <dbReference type="EMBL" id="RGE64120.1"/>
    </source>
</evidence>
<evidence type="ECO:0000313" key="7">
    <source>
        <dbReference type="Proteomes" id="UP000260812"/>
    </source>
</evidence>
<dbReference type="InterPro" id="IPR052173">
    <property type="entry name" value="Beta-lactam_resp_regulator"/>
</dbReference>
<feature type="transmembrane region" description="Helical" evidence="1">
    <location>
        <begin position="212"/>
        <end position="230"/>
    </location>
</feature>
<dbReference type="Proteomes" id="UP000260812">
    <property type="component" value="Unassembled WGS sequence"/>
</dbReference>
<keyword evidence="1" id="KW-1133">Transmembrane helix</keyword>
<feature type="domain" description="Peptidase M56" evidence="2">
    <location>
        <begin position="10"/>
        <end position="289"/>
    </location>
</feature>
<dbReference type="InterPro" id="IPR008756">
    <property type="entry name" value="Peptidase_M56"/>
</dbReference>
<dbReference type="Proteomes" id="UP000261166">
    <property type="component" value="Unassembled WGS sequence"/>
</dbReference>
<evidence type="ECO:0000313" key="8">
    <source>
        <dbReference type="Proteomes" id="UP000261166"/>
    </source>
</evidence>
<feature type="transmembrane region" description="Helical" evidence="1">
    <location>
        <begin position="114"/>
        <end position="135"/>
    </location>
</feature>
<reference evidence="6 8" key="1">
    <citation type="submission" date="2018-08" db="EMBL/GenBank/DDBJ databases">
        <title>A genome reference for cultivated species of the human gut microbiota.</title>
        <authorList>
            <person name="Zou Y."/>
            <person name="Xue W."/>
            <person name="Luo G."/>
        </authorList>
    </citation>
    <scope>NUCLEOTIDE SEQUENCE [LARGE SCALE GENOMIC DNA]</scope>
    <source>
        <strain evidence="6 8">AF26-4BH</strain>
        <strain evidence="5">TF05-5AC</strain>
    </source>
</reference>
<dbReference type="Pfam" id="PF05569">
    <property type="entry name" value="Peptidase_M56"/>
    <property type="match status" value="1"/>
</dbReference>
<dbReference type="OrthoDB" id="9804799at2"/>
<keyword evidence="7" id="KW-1185">Reference proteome</keyword>
<organism evidence="6 8">
    <name type="scientific">Eisenbergiella massiliensis</name>
    <dbReference type="NCBI Taxonomy" id="1720294"/>
    <lineage>
        <taxon>Bacteria</taxon>
        <taxon>Bacillati</taxon>
        <taxon>Bacillota</taxon>
        <taxon>Clostridia</taxon>
        <taxon>Lachnospirales</taxon>
        <taxon>Lachnospiraceae</taxon>
        <taxon>Eisenbergiella</taxon>
    </lineage>
</organism>
<evidence type="ECO:0000256" key="1">
    <source>
        <dbReference type="SAM" id="Phobius"/>
    </source>
</evidence>
<evidence type="ECO:0000313" key="6">
    <source>
        <dbReference type="EMBL" id="RGE73897.1"/>
    </source>
</evidence>
<protein>
    <submittedName>
        <fullName evidence="6">DUF4825 domain-containing protein</fullName>
    </submittedName>
</protein>
<feature type="transmembrane region" description="Helical" evidence="1">
    <location>
        <begin position="39"/>
        <end position="57"/>
    </location>
</feature>
<dbReference type="CDD" id="cd07341">
    <property type="entry name" value="M56_BlaR1_MecR1_like"/>
    <property type="match status" value="1"/>
</dbReference>